<comment type="caution">
    <text evidence="6">The sequence shown here is derived from an EMBL/GenBank/DDBJ whole genome shotgun (WGS) entry which is preliminary data.</text>
</comment>
<keyword evidence="4" id="KW-0067">ATP-binding</keyword>
<dbReference type="PANTHER" id="PTHR11669">
    <property type="entry name" value="REPLICATION FACTOR C / DNA POLYMERASE III GAMMA-TAU SUBUNIT"/>
    <property type="match status" value="1"/>
</dbReference>
<gene>
    <name evidence="6" type="primary">RFC4</name>
    <name evidence="6" type="ORF">ANN_17775</name>
</gene>
<protein>
    <submittedName>
        <fullName evidence="6">Replication factor C subunit 4</fullName>
    </submittedName>
</protein>
<dbReference type="InterPro" id="IPR003959">
    <property type="entry name" value="ATPase_AAA_core"/>
</dbReference>
<keyword evidence="3" id="KW-0547">Nucleotide-binding</keyword>
<keyword evidence="7" id="KW-1185">Reference proteome</keyword>
<evidence type="ECO:0000259" key="5">
    <source>
        <dbReference type="Pfam" id="PF00004"/>
    </source>
</evidence>
<comment type="similarity">
    <text evidence="1">Belongs to the activator 1 small subunits family.</text>
</comment>
<dbReference type="EMBL" id="JAJSOF020000021">
    <property type="protein sequence ID" value="KAJ4437630.1"/>
    <property type="molecule type" value="Genomic_DNA"/>
</dbReference>
<dbReference type="Gene3D" id="3.40.50.300">
    <property type="entry name" value="P-loop containing nucleotide triphosphate hydrolases"/>
    <property type="match status" value="1"/>
</dbReference>
<evidence type="ECO:0000256" key="2">
    <source>
        <dbReference type="ARBA" id="ARBA00022705"/>
    </source>
</evidence>
<dbReference type="Proteomes" id="UP001148838">
    <property type="component" value="Unassembled WGS sequence"/>
</dbReference>
<evidence type="ECO:0000313" key="6">
    <source>
        <dbReference type="EMBL" id="KAJ4437630.1"/>
    </source>
</evidence>
<proteinExistence type="inferred from homology"/>
<reference evidence="6 7" key="1">
    <citation type="journal article" date="2022" name="Allergy">
        <title>Genome assembly and annotation of Periplaneta americana reveal a comprehensive cockroach allergen profile.</title>
        <authorList>
            <person name="Wang L."/>
            <person name="Xiong Q."/>
            <person name="Saelim N."/>
            <person name="Wang L."/>
            <person name="Nong W."/>
            <person name="Wan A.T."/>
            <person name="Shi M."/>
            <person name="Liu X."/>
            <person name="Cao Q."/>
            <person name="Hui J.H.L."/>
            <person name="Sookrung N."/>
            <person name="Leung T.F."/>
            <person name="Tungtrongchitr A."/>
            <person name="Tsui S.K.W."/>
        </authorList>
    </citation>
    <scope>NUCLEOTIDE SEQUENCE [LARGE SCALE GENOMIC DNA]</scope>
    <source>
        <strain evidence="6">PWHHKU_190912</strain>
    </source>
</reference>
<organism evidence="6 7">
    <name type="scientific">Periplaneta americana</name>
    <name type="common">American cockroach</name>
    <name type="synonym">Blatta americana</name>
    <dbReference type="NCBI Taxonomy" id="6978"/>
    <lineage>
        <taxon>Eukaryota</taxon>
        <taxon>Metazoa</taxon>
        <taxon>Ecdysozoa</taxon>
        <taxon>Arthropoda</taxon>
        <taxon>Hexapoda</taxon>
        <taxon>Insecta</taxon>
        <taxon>Pterygota</taxon>
        <taxon>Neoptera</taxon>
        <taxon>Polyneoptera</taxon>
        <taxon>Dictyoptera</taxon>
        <taxon>Blattodea</taxon>
        <taxon>Blattoidea</taxon>
        <taxon>Blattidae</taxon>
        <taxon>Blattinae</taxon>
        <taxon>Periplaneta</taxon>
    </lineage>
</organism>
<evidence type="ECO:0000313" key="7">
    <source>
        <dbReference type="Proteomes" id="UP001148838"/>
    </source>
</evidence>
<sequence length="150" mass="16690">MTDRSWTGTNQGMRHIVARLAVHGFRHKVCSTSAFHTANDNRPRTVNDVVEQNDVVEVMRQCLNGADLPNLLFYGPPGTGKTSTILAAARQLFGDIYKERILELNASDERGIQVIREKVKNFAQFSASNIRPDKKLCGGVAQAVAHWTRV</sequence>
<evidence type="ECO:0000256" key="4">
    <source>
        <dbReference type="ARBA" id="ARBA00022840"/>
    </source>
</evidence>
<dbReference type="CDD" id="cd00009">
    <property type="entry name" value="AAA"/>
    <property type="match status" value="1"/>
</dbReference>
<dbReference type="InterPro" id="IPR050238">
    <property type="entry name" value="DNA_Rep/Repair_Clamp_Loader"/>
</dbReference>
<dbReference type="PANTHER" id="PTHR11669:SF20">
    <property type="entry name" value="REPLICATION FACTOR C SUBUNIT 4"/>
    <property type="match status" value="1"/>
</dbReference>
<dbReference type="InterPro" id="IPR027417">
    <property type="entry name" value="P-loop_NTPase"/>
</dbReference>
<evidence type="ECO:0000256" key="3">
    <source>
        <dbReference type="ARBA" id="ARBA00022741"/>
    </source>
</evidence>
<keyword evidence="2" id="KW-0235">DNA replication</keyword>
<feature type="domain" description="ATPase AAA-type core" evidence="5">
    <location>
        <begin position="71"/>
        <end position="124"/>
    </location>
</feature>
<accession>A0ABQ8SV74</accession>
<name>A0ABQ8SV74_PERAM</name>
<dbReference type="Pfam" id="PF00004">
    <property type="entry name" value="AAA"/>
    <property type="match status" value="1"/>
</dbReference>
<dbReference type="SUPFAM" id="SSF52540">
    <property type="entry name" value="P-loop containing nucleoside triphosphate hydrolases"/>
    <property type="match status" value="1"/>
</dbReference>
<evidence type="ECO:0000256" key="1">
    <source>
        <dbReference type="ARBA" id="ARBA00005378"/>
    </source>
</evidence>